<accession>M0CVX5</accession>
<dbReference type="InParanoid" id="M0CVX5"/>
<dbReference type="PANTHER" id="PTHR30458:SF0">
    <property type="entry name" value="1,2-PHENYLACETYL-COA EPOXIDASE, SUBUNIT C"/>
    <property type="match status" value="1"/>
</dbReference>
<dbReference type="GO" id="GO:0010124">
    <property type="term" value="P:phenylacetate catabolic process"/>
    <property type="evidence" value="ECO:0007669"/>
    <property type="project" value="InterPro"/>
</dbReference>
<dbReference type="GO" id="GO:0005829">
    <property type="term" value="C:cytosol"/>
    <property type="evidence" value="ECO:0007669"/>
    <property type="project" value="TreeGrafter"/>
</dbReference>
<keyword evidence="3" id="KW-1185">Reference proteome</keyword>
<dbReference type="RefSeq" id="WP_008388806.1">
    <property type="nucleotide sequence ID" value="NZ_AOIV01000040.1"/>
</dbReference>
<feature type="compositionally biased region" description="Acidic residues" evidence="1">
    <location>
        <begin position="273"/>
        <end position="285"/>
    </location>
</feature>
<dbReference type="InterPro" id="IPR012347">
    <property type="entry name" value="Ferritin-like"/>
</dbReference>
<dbReference type="EMBL" id="AOIV01000040">
    <property type="protein sequence ID" value="ELZ27396.1"/>
    <property type="molecule type" value="Genomic_DNA"/>
</dbReference>
<name>M0CVX5_HALPD</name>
<dbReference type="SUPFAM" id="SSF47240">
    <property type="entry name" value="Ferritin-like"/>
    <property type="match status" value="2"/>
</dbReference>
<feature type="region of interest" description="Disordered" evidence="1">
    <location>
        <begin position="273"/>
        <end position="316"/>
    </location>
</feature>
<gene>
    <name evidence="2" type="ORF">C474_16714</name>
</gene>
<evidence type="ECO:0000313" key="3">
    <source>
        <dbReference type="Proteomes" id="UP000011513"/>
    </source>
</evidence>
<dbReference type="InterPro" id="IPR007814">
    <property type="entry name" value="PaaA_PaaC"/>
</dbReference>
<evidence type="ECO:0000313" key="2">
    <source>
        <dbReference type="EMBL" id="ELZ27396.1"/>
    </source>
</evidence>
<dbReference type="PATRIC" id="fig|1227487.5.peg.3321"/>
<reference evidence="2 3" key="1">
    <citation type="journal article" date="2014" name="PLoS Genet.">
        <title>Phylogenetically driven sequencing of extremely halophilic archaea reveals strategies for static and dynamic osmo-response.</title>
        <authorList>
            <person name="Becker E.A."/>
            <person name="Seitzer P.M."/>
            <person name="Tritt A."/>
            <person name="Larsen D."/>
            <person name="Krusor M."/>
            <person name="Yao A.I."/>
            <person name="Wu D."/>
            <person name="Madern D."/>
            <person name="Eisen J.A."/>
            <person name="Darling A.E."/>
            <person name="Facciotti M.T."/>
        </authorList>
    </citation>
    <scope>NUCLEOTIDE SEQUENCE [LARGE SCALE GENOMIC DNA]</scope>
    <source>
        <strain evidence="2 3">JCM 14848</strain>
    </source>
</reference>
<organism evidence="2 3">
    <name type="scientific">Halogeometricum pallidum JCM 14848</name>
    <dbReference type="NCBI Taxonomy" id="1227487"/>
    <lineage>
        <taxon>Archaea</taxon>
        <taxon>Methanobacteriati</taxon>
        <taxon>Methanobacteriota</taxon>
        <taxon>Stenosarchaea group</taxon>
        <taxon>Halobacteria</taxon>
        <taxon>Halobacteriales</taxon>
        <taxon>Haloferacaceae</taxon>
        <taxon>Halogeometricum</taxon>
    </lineage>
</organism>
<dbReference type="Gene3D" id="1.20.1260.10">
    <property type="match status" value="2"/>
</dbReference>
<dbReference type="InterPro" id="IPR052703">
    <property type="entry name" value="Aromatic_CoA_ox/epox"/>
</dbReference>
<dbReference type="InterPro" id="IPR009078">
    <property type="entry name" value="Ferritin-like_SF"/>
</dbReference>
<dbReference type="AlphaFoldDB" id="M0CVX5"/>
<sequence>MSEWSDEAVDYVQSIADTKLVLSQRYAEWMFSGWSDEAVDYVQSIADTKLVLSQRYAEWMFSGPVLEDDIAGASAAQDELGHVRQLFRLLGQQGCEDDWLEGDRTAAEFSNAATVDERPESWVEFVVRIGLTERAAWYLIDAIDHEDFEGSWVEFVVRIGLTERAAWYLIDAIDHEDFEGLGTRIGQDEFFHLEFLDGRLETMGDERTEQVVAALEDALPKVLAFLGPAAYDEETDPLVASGFTDRSASALRTAFVDHLEEVFEGTAVDVDGLDVDWDAPEPEEWDERRRRTGDGTISEGDVESLSGVQNAEFRMD</sequence>
<dbReference type="Proteomes" id="UP000011513">
    <property type="component" value="Unassembled WGS sequence"/>
</dbReference>
<dbReference type="PANTHER" id="PTHR30458">
    <property type="entry name" value="PHENYLACETIC ACID DEGRADATION PROTEIN PAA"/>
    <property type="match status" value="1"/>
</dbReference>
<evidence type="ECO:0000256" key="1">
    <source>
        <dbReference type="SAM" id="MobiDB-lite"/>
    </source>
</evidence>
<dbReference type="eggNOG" id="arCOG04786">
    <property type="taxonomic scope" value="Archaea"/>
</dbReference>
<dbReference type="Pfam" id="PF05138">
    <property type="entry name" value="PaaA_PaaC"/>
    <property type="match status" value="1"/>
</dbReference>
<protein>
    <submittedName>
        <fullName evidence="2">Phenylacetic acid catabolic family protein</fullName>
    </submittedName>
</protein>
<proteinExistence type="predicted"/>
<comment type="caution">
    <text evidence="2">The sequence shown here is derived from an EMBL/GenBank/DDBJ whole genome shotgun (WGS) entry which is preliminary data.</text>
</comment>